<evidence type="ECO:0000313" key="2">
    <source>
        <dbReference type="Proteomes" id="UP001363151"/>
    </source>
</evidence>
<proteinExistence type="predicted"/>
<dbReference type="Pfam" id="PF13540">
    <property type="entry name" value="RCC1_2"/>
    <property type="match status" value="1"/>
</dbReference>
<protein>
    <submittedName>
        <fullName evidence="1">Ubiquitin-protein transferase</fullName>
    </submittedName>
</protein>
<dbReference type="PANTHER" id="PTHR22872:SF2">
    <property type="entry name" value="INHIBITOR OF BRUTON TYROSINE KINASE"/>
    <property type="match status" value="1"/>
</dbReference>
<evidence type="ECO:0000313" key="1">
    <source>
        <dbReference type="EMBL" id="KAK7250025.1"/>
    </source>
</evidence>
<dbReference type="InterPro" id="IPR000408">
    <property type="entry name" value="Reg_chr_condens"/>
</dbReference>
<dbReference type="PANTHER" id="PTHR22872">
    <property type="entry name" value="BTK-BINDING PROTEIN-RELATED"/>
    <property type="match status" value="1"/>
</dbReference>
<dbReference type="InterPro" id="IPR009091">
    <property type="entry name" value="RCC1/BLIP-II"/>
</dbReference>
<keyword evidence="1" id="KW-0808">Transferase</keyword>
<reference evidence="1 2" key="1">
    <citation type="submission" date="2024-03" db="EMBL/GenBank/DDBJ databases">
        <title>Aureococcus anophagefferens CCMP1851 and Kratosvirus quantuckense: Draft genome of a second virus-susceptible host strain in the model system.</title>
        <authorList>
            <person name="Chase E."/>
            <person name="Truchon A.R."/>
            <person name="Schepens W."/>
            <person name="Wilhelm S.W."/>
        </authorList>
    </citation>
    <scope>NUCLEOTIDE SEQUENCE [LARGE SCALE GENOMIC DNA]</scope>
    <source>
        <strain evidence="1 2">CCMP1851</strain>
    </source>
</reference>
<organism evidence="1 2">
    <name type="scientific">Aureococcus anophagefferens</name>
    <name type="common">Harmful bloom alga</name>
    <dbReference type="NCBI Taxonomy" id="44056"/>
    <lineage>
        <taxon>Eukaryota</taxon>
        <taxon>Sar</taxon>
        <taxon>Stramenopiles</taxon>
        <taxon>Ochrophyta</taxon>
        <taxon>Pelagophyceae</taxon>
        <taxon>Pelagomonadales</taxon>
        <taxon>Pelagomonadaceae</taxon>
        <taxon>Aureococcus</taxon>
    </lineage>
</organism>
<dbReference type="PROSITE" id="PS00626">
    <property type="entry name" value="RCC1_2"/>
    <property type="match status" value="1"/>
</dbReference>
<dbReference type="KEGG" id="aaf:AURANDRAFT_66472"/>
<keyword evidence="2" id="KW-1185">Reference proteome</keyword>
<name>A0ABR1G9X4_AURAN</name>
<dbReference type="EMBL" id="JBBJCI010000038">
    <property type="protein sequence ID" value="KAK7250025.1"/>
    <property type="molecule type" value="Genomic_DNA"/>
</dbReference>
<dbReference type="PROSITE" id="PS50012">
    <property type="entry name" value="RCC1_3"/>
    <property type="match status" value="2"/>
</dbReference>
<gene>
    <name evidence="1" type="ORF">SO694_00006048</name>
</gene>
<dbReference type="Proteomes" id="UP001363151">
    <property type="component" value="Unassembled WGS sequence"/>
</dbReference>
<accession>A0ABR1G9X4</accession>
<dbReference type="Gene3D" id="2.130.10.30">
    <property type="entry name" value="Regulator of chromosome condensation 1/beta-lactamase-inhibitor protein II"/>
    <property type="match status" value="1"/>
</dbReference>
<dbReference type="GO" id="GO:0016740">
    <property type="term" value="F:transferase activity"/>
    <property type="evidence" value="ECO:0007669"/>
    <property type="project" value="UniProtKB-KW"/>
</dbReference>
<sequence length="236" mass="24025">MRSSASATHCLTITRDGGVEAKPLTPSGNRFGQCGDGRSEKKASLDARRVANIADCVAVAAGGGKDAGHSVAATADGAVYAWGCDRWQQLGLGSAEAGAVGYTWEGGRLWRTSPQRVGALGDVVDVAAGADHSVALSRDGRVFAWGRGNDGQLGNKAFVGPPRKVAALSKDATRRPVAVAAAAACSCAWLEDALGSGTAACVGSCSKVAASLREALATKVDARKTCRFGEFAETLT</sequence>
<dbReference type="InterPro" id="IPR051625">
    <property type="entry name" value="Signaling_Regulatory_Domain"/>
</dbReference>
<dbReference type="SUPFAM" id="SSF50985">
    <property type="entry name" value="RCC1/BLIP-II"/>
    <property type="match status" value="1"/>
</dbReference>
<comment type="caution">
    <text evidence="1">The sequence shown here is derived from an EMBL/GenBank/DDBJ whole genome shotgun (WGS) entry which is preliminary data.</text>
</comment>